<gene>
    <name evidence="2" type="ORF">TL16_g01028</name>
</gene>
<name>A0A9W6ZJN0_9STRA</name>
<accession>A0A9W6ZJN0</accession>
<reference evidence="3" key="1">
    <citation type="journal article" date="2023" name="Commun. Biol.">
        <title>Genome analysis of Parmales, the sister group of diatoms, reveals the evolutionary specialization of diatoms from phago-mixotrophs to photoautotrophs.</title>
        <authorList>
            <person name="Ban H."/>
            <person name="Sato S."/>
            <person name="Yoshikawa S."/>
            <person name="Yamada K."/>
            <person name="Nakamura Y."/>
            <person name="Ichinomiya M."/>
            <person name="Sato N."/>
            <person name="Blanc-Mathieu R."/>
            <person name="Endo H."/>
            <person name="Kuwata A."/>
            <person name="Ogata H."/>
        </authorList>
    </citation>
    <scope>NUCLEOTIDE SEQUENCE [LARGE SCALE GENOMIC DNA]</scope>
</reference>
<feature type="region of interest" description="Disordered" evidence="1">
    <location>
        <begin position="283"/>
        <end position="302"/>
    </location>
</feature>
<feature type="region of interest" description="Disordered" evidence="1">
    <location>
        <begin position="353"/>
        <end position="373"/>
    </location>
</feature>
<organism evidence="2 3">
    <name type="scientific">Triparma laevis f. inornata</name>
    <dbReference type="NCBI Taxonomy" id="1714386"/>
    <lineage>
        <taxon>Eukaryota</taxon>
        <taxon>Sar</taxon>
        <taxon>Stramenopiles</taxon>
        <taxon>Ochrophyta</taxon>
        <taxon>Bolidophyceae</taxon>
        <taxon>Parmales</taxon>
        <taxon>Triparmaceae</taxon>
        <taxon>Triparma</taxon>
    </lineage>
</organism>
<comment type="caution">
    <text evidence="2">The sequence shown here is derived from an EMBL/GenBank/DDBJ whole genome shotgun (WGS) entry which is preliminary data.</text>
</comment>
<evidence type="ECO:0000313" key="3">
    <source>
        <dbReference type="Proteomes" id="UP001162640"/>
    </source>
</evidence>
<proteinExistence type="predicted"/>
<evidence type="ECO:0000256" key="1">
    <source>
        <dbReference type="SAM" id="MobiDB-lite"/>
    </source>
</evidence>
<protein>
    <submittedName>
        <fullName evidence="2">Uncharacterized protein</fullName>
    </submittedName>
</protein>
<dbReference type="Proteomes" id="UP001162640">
    <property type="component" value="Unassembled WGS sequence"/>
</dbReference>
<sequence length="397" mass="45129">MSTPPVPSITTSCSFSDQKSFARLLATQTANSTNNIKTWRTRTFKKAEQSKVAPEFQELYPGKLLLQFHHGRKYDQDDLKAQDARAESDRGKVLEREGLEKELHDLEYNGKVAHAFTDVGDGFTTTFPKPPGRAELDRRVARDQAGLWSLEHPKGFTRIEKVIAKKWGVDCDKEYWTDGTEKKTFMTTFFHGRQYDQDDWQAIDAKAVGDLSRELQDKEKKQRSKYAGGLFPKEIEEMEEMKKQKAKPKVLLNFPKLEKKQGIGTGEIIGLLDALGEEELKPKTKWKIPDPSDFDCTPARPGVSELMHTQKEKIARAQLVYKARKERERERERFAKSFEVEDAAFEMETGMGRLEVDPGGRDMAPDSPSVVSAKTSITVMRSEVSVSTPYRKEKGGL</sequence>
<dbReference type="AlphaFoldDB" id="A0A9W6ZJN0"/>
<feature type="compositionally biased region" description="Basic and acidic residues" evidence="1">
    <location>
        <begin position="354"/>
        <end position="364"/>
    </location>
</feature>
<dbReference type="EMBL" id="BLQM01000021">
    <property type="protein sequence ID" value="GMH51510.1"/>
    <property type="molecule type" value="Genomic_DNA"/>
</dbReference>
<evidence type="ECO:0000313" key="2">
    <source>
        <dbReference type="EMBL" id="GMH51510.1"/>
    </source>
</evidence>